<dbReference type="InterPro" id="IPR051599">
    <property type="entry name" value="Cell_Envelope_Assoc"/>
</dbReference>
<dbReference type="Proteomes" id="UP001203338">
    <property type="component" value="Unassembled WGS sequence"/>
</dbReference>
<evidence type="ECO:0000256" key="6">
    <source>
        <dbReference type="ARBA" id="ARBA00023136"/>
    </source>
</evidence>
<evidence type="ECO:0000256" key="3">
    <source>
        <dbReference type="ARBA" id="ARBA00022519"/>
    </source>
</evidence>
<name>A0ABT0PGK4_9GAMM</name>
<dbReference type="EMBL" id="JAMFLX010000014">
    <property type="protein sequence ID" value="MCL6270515.1"/>
    <property type="molecule type" value="Genomic_DNA"/>
</dbReference>
<evidence type="ECO:0000256" key="4">
    <source>
        <dbReference type="ARBA" id="ARBA00022692"/>
    </source>
</evidence>
<evidence type="ECO:0000256" key="1">
    <source>
        <dbReference type="ARBA" id="ARBA00004377"/>
    </source>
</evidence>
<dbReference type="CDD" id="cd06259">
    <property type="entry name" value="YdcF-like"/>
    <property type="match status" value="1"/>
</dbReference>
<keyword evidence="5" id="KW-1133">Transmembrane helix</keyword>
<reference evidence="9 10" key="1">
    <citation type="submission" date="2022-05" db="EMBL/GenBank/DDBJ databases">
        <authorList>
            <person name="Park J.-S."/>
        </authorList>
    </citation>
    <scope>NUCLEOTIDE SEQUENCE [LARGE SCALE GENOMIC DNA]</scope>
    <source>
        <strain evidence="9 10">2012CJ34-2</strain>
    </source>
</reference>
<evidence type="ECO:0000256" key="7">
    <source>
        <dbReference type="ARBA" id="ARBA00037355"/>
    </source>
</evidence>
<keyword evidence="6" id="KW-0472">Membrane</keyword>
<evidence type="ECO:0000313" key="10">
    <source>
        <dbReference type="Proteomes" id="UP001203338"/>
    </source>
</evidence>
<dbReference type="Pfam" id="PF02698">
    <property type="entry name" value="DUF218"/>
    <property type="match status" value="1"/>
</dbReference>
<evidence type="ECO:0000259" key="8">
    <source>
        <dbReference type="Pfam" id="PF02698"/>
    </source>
</evidence>
<protein>
    <submittedName>
        <fullName evidence="9">YdcF family protein</fullName>
    </submittedName>
</protein>
<dbReference type="PANTHER" id="PTHR30336:SF0">
    <property type="entry name" value="PROTEIN SANA"/>
    <property type="match status" value="1"/>
</dbReference>
<proteinExistence type="predicted"/>
<dbReference type="RefSeq" id="WP_249699750.1">
    <property type="nucleotide sequence ID" value="NZ_JAMFLX010000014.1"/>
</dbReference>
<comment type="caution">
    <text evidence="9">The sequence shown here is derived from an EMBL/GenBank/DDBJ whole genome shotgun (WGS) entry which is preliminary data.</text>
</comment>
<dbReference type="PANTHER" id="PTHR30336">
    <property type="entry name" value="INNER MEMBRANE PROTEIN, PROBABLE PERMEASE"/>
    <property type="match status" value="1"/>
</dbReference>
<organism evidence="9 10">
    <name type="scientific">Parendozoicomonas callyspongiae</name>
    <dbReference type="NCBI Taxonomy" id="2942213"/>
    <lineage>
        <taxon>Bacteria</taxon>
        <taxon>Pseudomonadati</taxon>
        <taxon>Pseudomonadota</taxon>
        <taxon>Gammaproteobacteria</taxon>
        <taxon>Oceanospirillales</taxon>
        <taxon>Endozoicomonadaceae</taxon>
        <taxon>Parendozoicomonas</taxon>
    </lineage>
</organism>
<dbReference type="InterPro" id="IPR003848">
    <property type="entry name" value="DUF218"/>
</dbReference>
<comment type="function">
    <text evidence="7">Participates in the barrier function of the cell envelope.</text>
</comment>
<keyword evidence="3" id="KW-0997">Cell inner membrane</keyword>
<evidence type="ECO:0000256" key="2">
    <source>
        <dbReference type="ARBA" id="ARBA00022475"/>
    </source>
</evidence>
<sequence length="222" mass="24775">MSDWMTRKRMLILLTLAISGVMTAVAVSSLFVARQASPYLYDDIQALPGNKVGIVLGTSRYTSEGNLNGHYRRRLEAVTALVRAHKIKYVLVSGDNGTRWYDEPTRMKRDLVRMGISPDIIYRDYAGFRTLDSIIRAKKVFGLENFTVITQRFHNERALFLARAHGISAIGFNARGTLVQTDFSNRIREALARVLAIIETYILGTGAQVLGPEIVIGDTPPT</sequence>
<gene>
    <name evidence="9" type="ORF">M3P05_11335</name>
</gene>
<evidence type="ECO:0000256" key="5">
    <source>
        <dbReference type="ARBA" id="ARBA00022989"/>
    </source>
</evidence>
<feature type="domain" description="DUF218" evidence="8">
    <location>
        <begin position="54"/>
        <end position="177"/>
    </location>
</feature>
<comment type="subcellular location">
    <subcellularLocation>
        <location evidence="1">Cell inner membrane</location>
        <topology evidence="1">Single-pass membrane protein</topology>
    </subcellularLocation>
</comment>
<keyword evidence="2" id="KW-1003">Cell membrane</keyword>
<keyword evidence="10" id="KW-1185">Reference proteome</keyword>
<accession>A0ABT0PGK4</accession>
<evidence type="ECO:0000313" key="9">
    <source>
        <dbReference type="EMBL" id="MCL6270515.1"/>
    </source>
</evidence>
<keyword evidence="4" id="KW-0812">Transmembrane</keyword>